<comment type="subcellular location">
    <subcellularLocation>
        <location evidence="1">Cell membrane</location>
        <topology evidence="1">Multi-pass membrane protein</topology>
    </subcellularLocation>
</comment>
<dbReference type="Proteomes" id="UP001501218">
    <property type="component" value="Unassembled WGS sequence"/>
</dbReference>
<feature type="transmembrane region" description="Helical" evidence="8">
    <location>
        <begin position="289"/>
        <end position="314"/>
    </location>
</feature>
<comment type="caution">
    <text evidence="9">The sequence shown here is derived from an EMBL/GenBank/DDBJ whole genome shotgun (WGS) entry which is preliminary data.</text>
</comment>
<evidence type="ECO:0000256" key="7">
    <source>
        <dbReference type="ARBA" id="ARBA00023136"/>
    </source>
</evidence>
<proteinExistence type="inferred from homology"/>
<feature type="transmembrane region" description="Helical" evidence="8">
    <location>
        <begin position="105"/>
        <end position="124"/>
    </location>
</feature>
<organism evidence="9 10">
    <name type="scientific">Saccharopolyspora halophila</name>
    <dbReference type="NCBI Taxonomy" id="405551"/>
    <lineage>
        <taxon>Bacteria</taxon>
        <taxon>Bacillati</taxon>
        <taxon>Actinomycetota</taxon>
        <taxon>Actinomycetes</taxon>
        <taxon>Pseudonocardiales</taxon>
        <taxon>Pseudonocardiaceae</taxon>
        <taxon>Saccharopolyspora</taxon>
    </lineage>
</organism>
<evidence type="ECO:0000256" key="5">
    <source>
        <dbReference type="ARBA" id="ARBA00022692"/>
    </source>
</evidence>
<keyword evidence="5 8" id="KW-0812">Transmembrane</keyword>
<comment type="similarity">
    <text evidence="2">Belongs to the binding-protein-dependent transport system permease family. FecCD subfamily.</text>
</comment>
<keyword evidence="10" id="KW-1185">Reference proteome</keyword>
<evidence type="ECO:0000313" key="10">
    <source>
        <dbReference type="Proteomes" id="UP001501218"/>
    </source>
</evidence>
<reference evidence="9 10" key="1">
    <citation type="journal article" date="2019" name="Int. J. Syst. Evol. Microbiol.">
        <title>The Global Catalogue of Microorganisms (GCM) 10K type strain sequencing project: providing services to taxonomists for standard genome sequencing and annotation.</title>
        <authorList>
            <consortium name="The Broad Institute Genomics Platform"/>
            <consortium name="The Broad Institute Genome Sequencing Center for Infectious Disease"/>
            <person name="Wu L."/>
            <person name="Ma J."/>
        </authorList>
    </citation>
    <scope>NUCLEOTIDE SEQUENCE [LARGE SCALE GENOMIC DNA]</scope>
    <source>
        <strain evidence="9 10">JCM 16221</strain>
    </source>
</reference>
<dbReference type="PANTHER" id="PTHR30472">
    <property type="entry name" value="FERRIC ENTEROBACTIN TRANSPORT SYSTEM PERMEASE PROTEIN"/>
    <property type="match status" value="1"/>
</dbReference>
<evidence type="ECO:0000256" key="8">
    <source>
        <dbReference type="SAM" id="Phobius"/>
    </source>
</evidence>
<name>A0ABN3GLW2_9PSEU</name>
<keyword evidence="6 8" id="KW-1133">Transmembrane helix</keyword>
<sequence length="343" mass="35219">MSDRLGALTRSRLRPRHLVIGLLVLLGSMVLSVLVGAAGLGWQRVLGEIAAQLTGGVSPLSEREAAILWELRVPRTVLGLLVGAALAVSGAAFQGVFRNPLADPYLLGSASGAGLAVTIVIALVPQYGLGVPVQAAAFAGALGGVGLTWLVGRSAGSDTATLVLAGVAVGAFLTAGQTFVQQLRVESLQQVYMWILGRLSTTGWREVLVVLPYLVVAALVLLVCARLLDLLGTGDEEAASLGVKPGRVRALVLIAASLATAAAVSVAGLIGFVGLVVPHLVRLAAGGSYRIIVPLSLLFGGVFLVLADMLARTVLAPAEIPIGVITAFTGAPFFALLLQRRHS</sequence>
<evidence type="ECO:0000256" key="1">
    <source>
        <dbReference type="ARBA" id="ARBA00004651"/>
    </source>
</evidence>
<accession>A0ABN3GLW2</accession>
<dbReference type="CDD" id="cd06550">
    <property type="entry name" value="TM_ABC_iron-siderophores_like"/>
    <property type="match status" value="1"/>
</dbReference>
<evidence type="ECO:0000313" key="9">
    <source>
        <dbReference type="EMBL" id="GAA2355384.1"/>
    </source>
</evidence>
<feature type="transmembrane region" description="Helical" evidence="8">
    <location>
        <begin position="320"/>
        <end position="338"/>
    </location>
</feature>
<dbReference type="InterPro" id="IPR000522">
    <property type="entry name" value="ABC_transptr_permease_BtuC"/>
</dbReference>
<keyword evidence="4" id="KW-1003">Cell membrane</keyword>
<feature type="transmembrane region" description="Helical" evidence="8">
    <location>
        <begin position="248"/>
        <end position="277"/>
    </location>
</feature>
<feature type="transmembrane region" description="Helical" evidence="8">
    <location>
        <begin position="131"/>
        <end position="150"/>
    </location>
</feature>
<keyword evidence="7 8" id="KW-0472">Membrane</keyword>
<feature type="transmembrane region" description="Helical" evidence="8">
    <location>
        <begin position="73"/>
        <end position="93"/>
    </location>
</feature>
<protein>
    <submittedName>
        <fullName evidence="9">Iron ABC transporter permease</fullName>
    </submittedName>
</protein>
<gene>
    <name evidence="9" type="ORF">GCM10009854_36810</name>
</gene>
<dbReference type="PANTHER" id="PTHR30472:SF25">
    <property type="entry name" value="ABC TRANSPORTER PERMEASE PROTEIN MJ0876-RELATED"/>
    <property type="match status" value="1"/>
</dbReference>
<dbReference type="SUPFAM" id="SSF81345">
    <property type="entry name" value="ABC transporter involved in vitamin B12 uptake, BtuC"/>
    <property type="match status" value="1"/>
</dbReference>
<dbReference type="Gene3D" id="1.10.3470.10">
    <property type="entry name" value="ABC transporter involved in vitamin B12 uptake, BtuC"/>
    <property type="match status" value="1"/>
</dbReference>
<feature type="transmembrane region" description="Helical" evidence="8">
    <location>
        <begin position="162"/>
        <end position="180"/>
    </location>
</feature>
<feature type="transmembrane region" description="Helical" evidence="8">
    <location>
        <begin position="207"/>
        <end position="228"/>
    </location>
</feature>
<evidence type="ECO:0000256" key="6">
    <source>
        <dbReference type="ARBA" id="ARBA00022989"/>
    </source>
</evidence>
<dbReference type="InterPro" id="IPR037294">
    <property type="entry name" value="ABC_BtuC-like"/>
</dbReference>
<evidence type="ECO:0000256" key="4">
    <source>
        <dbReference type="ARBA" id="ARBA00022475"/>
    </source>
</evidence>
<dbReference type="Pfam" id="PF01032">
    <property type="entry name" value="FecCD"/>
    <property type="match status" value="1"/>
</dbReference>
<dbReference type="EMBL" id="BAAARA010000015">
    <property type="protein sequence ID" value="GAA2355384.1"/>
    <property type="molecule type" value="Genomic_DNA"/>
</dbReference>
<keyword evidence="3" id="KW-0813">Transport</keyword>
<evidence type="ECO:0000256" key="2">
    <source>
        <dbReference type="ARBA" id="ARBA00007935"/>
    </source>
</evidence>
<feature type="transmembrane region" description="Helical" evidence="8">
    <location>
        <begin position="20"/>
        <end position="42"/>
    </location>
</feature>
<evidence type="ECO:0000256" key="3">
    <source>
        <dbReference type="ARBA" id="ARBA00022448"/>
    </source>
</evidence>